<dbReference type="InterPro" id="IPR004864">
    <property type="entry name" value="LEA_2"/>
</dbReference>
<dbReference type="SMART" id="SM00769">
    <property type="entry name" value="WHy"/>
    <property type="match status" value="1"/>
</dbReference>
<sequence length="151" mass="16314">MAGIIDKAKEFIADKVADIPKPEASVEDVDIKGVGREGVSYHAKVGVMNPYSHSLPICEVRYTLKSNGSVILSGSMADPGSLAGNTTTKLDVPMLVPHSILVSLVKDVCTDWDIDYELELGLVIDLPVIGNFTIPLRSKGEVKLPTLKDYF</sequence>
<dbReference type="Gene3D" id="2.60.40.1820">
    <property type="match status" value="1"/>
</dbReference>
<dbReference type="InterPro" id="IPR013990">
    <property type="entry name" value="WHy-dom"/>
</dbReference>
<dbReference type="Pfam" id="PF03168">
    <property type="entry name" value="LEA_2"/>
    <property type="match status" value="1"/>
</dbReference>
<dbReference type="EMBL" id="KF801665">
    <property type="protein sequence ID" value="AHF21583.1"/>
    <property type="molecule type" value="Genomic_DNA"/>
</dbReference>
<protein>
    <submittedName>
        <fullName evidence="3">Late embryogenesis abundant protein</fullName>
    </submittedName>
</protein>
<accession>W0FD93</accession>
<proteinExistence type="inferred from homology"/>
<dbReference type="GO" id="GO:0009269">
    <property type="term" value="P:response to desiccation"/>
    <property type="evidence" value="ECO:0007669"/>
    <property type="project" value="InterPro"/>
</dbReference>
<dbReference type="InterPro" id="IPR045043">
    <property type="entry name" value="Lea14-like"/>
</dbReference>
<dbReference type="AlphaFoldDB" id="W0FD93"/>
<feature type="domain" description="Water stress and hypersensitive response" evidence="2">
    <location>
        <begin position="24"/>
        <end position="141"/>
    </location>
</feature>
<dbReference type="GO" id="GO:0005829">
    <property type="term" value="C:cytosol"/>
    <property type="evidence" value="ECO:0007669"/>
    <property type="project" value="TreeGrafter"/>
</dbReference>
<comment type="similarity">
    <text evidence="1">Belongs to the LEA type 2 family.</text>
</comment>
<evidence type="ECO:0000259" key="2">
    <source>
        <dbReference type="SMART" id="SM00769"/>
    </source>
</evidence>
<reference evidence="3" key="1">
    <citation type="submission" date="2013-10" db="EMBL/GenBank/DDBJ databases">
        <title>Molecular analysis of ThLEA.</title>
        <authorList>
            <person name="Gao C."/>
            <person name="Yang G."/>
        </authorList>
    </citation>
    <scope>NUCLEOTIDE SEQUENCE</scope>
    <source>
        <strain evidence="3">ThLEA6</strain>
    </source>
</reference>
<dbReference type="SUPFAM" id="SSF117070">
    <property type="entry name" value="LEA14-like"/>
    <property type="match status" value="1"/>
</dbReference>
<dbReference type="PANTHER" id="PTHR31459">
    <property type="match status" value="1"/>
</dbReference>
<dbReference type="FunFam" id="2.60.40.1820:FF:000001">
    <property type="entry name" value="Desiccation protectant protein Lea14-like"/>
    <property type="match status" value="1"/>
</dbReference>
<dbReference type="PANTHER" id="PTHR31459:SF19">
    <property type="entry name" value="DESICCATION-RELATED PROTEIN LEA14-RELATED"/>
    <property type="match status" value="1"/>
</dbReference>
<organism evidence="3">
    <name type="scientific">Tamarix hispida</name>
    <dbReference type="NCBI Taxonomy" id="189793"/>
    <lineage>
        <taxon>Eukaryota</taxon>
        <taxon>Viridiplantae</taxon>
        <taxon>Streptophyta</taxon>
        <taxon>Embryophyta</taxon>
        <taxon>Tracheophyta</taxon>
        <taxon>Spermatophyta</taxon>
        <taxon>Magnoliopsida</taxon>
        <taxon>eudicotyledons</taxon>
        <taxon>Gunneridae</taxon>
        <taxon>Pentapetalae</taxon>
        <taxon>Caryophyllales</taxon>
        <taxon>Tamaricaceae</taxon>
        <taxon>Tamarix</taxon>
    </lineage>
</organism>
<name>W0FD93_9CARY</name>
<evidence type="ECO:0000256" key="1">
    <source>
        <dbReference type="ARBA" id="ARBA00005960"/>
    </source>
</evidence>
<gene>
    <name evidence="3" type="primary">LEA</name>
</gene>
<evidence type="ECO:0000313" key="3">
    <source>
        <dbReference type="EMBL" id="AHF21583.1"/>
    </source>
</evidence>